<keyword evidence="2" id="KW-1185">Reference proteome</keyword>
<evidence type="ECO:0000313" key="2">
    <source>
        <dbReference type="Proteomes" id="UP001295463"/>
    </source>
</evidence>
<accession>A0ABM9D9W8</accession>
<gene>
    <name evidence="1" type="ORF">GEAMG1_1367</name>
</gene>
<protein>
    <submittedName>
        <fullName evidence="1">Uncharacterized protein</fullName>
    </submittedName>
</protein>
<evidence type="ECO:0000313" key="1">
    <source>
        <dbReference type="EMBL" id="CAH2031197.1"/>
    </source>
</evidence>
<name>A0ABM9D9W8_9BACT</name>
<sequence>MNNDARVPEFHLTQFDFTTLEEELQVDQHCRSLLQCFHAWLLQGGLTPEQASERAYCVDYYLRDYLMDTLCWNILRVRPRLVRCFGGTWYIIRTMEPEFRLLEQHLNAILAWYRYLQESSLITMDEYLLVEAECSDREWYRRRVDSFLDLKADQYDAWERGCSLRSLVEEVKHV</sequence>
<dbReference type="RefSeq" id="WP_305732034.1">
    <property type="nucleotide sequence ID" value="NZ_OW150024.1"/>
</dbReference>
<reference evidence="1 2" key="1">
    <citation type="submission" date="2022-03" db="EMBL/GenBank/DDBJ databases">
        <authorList>
            <person name="Koch H."/>
        </authorList>
    </citation>
    <scope>NUCLEOTIDE SEQUENCE [LARGE SCALE GENOMIC DNA]</scope>
    <source>
        <strain evidence="1 2">G1</strain>
    </source>
</reference>
<organism evidence="1 2">
    <name type="scientific">Trichlorobacter ammonificans</name>
    <dbReference type="NCBI Taxonomy" id="2916410"/>
    <lineage>
        <taxon>Bacteria</taxon>
        <taxon>Pseudomonadati</taxon>
        <taxon>Thermodesulfobacteriota</taxon>
        <taxon>Desulfuromonadia</taxon>
        <taxon>Geobacterales</taxon>
        <taxon>Geobacteraceae</taxon>
        <taxon>Trichlorobacter</taxon>
    </lineage>
</organism>
<proteinExistence type="predicted"/>
<dbReference type="Proteomes" id="UP001295463">
    <property type="component" value="Chromosome"/>
</dbReference>
<dbReference type="EMBL" id="OW150024">
    <property type="protein sequence ID" value="CAH2031197.1"/>
    <property type="molecule type" value="Genomic_DNA"/>
</dbReference>